<dbReference type="Proteomes" id="UP001055072">
    <property type="component" value="Unassembled WGS sequence"/>
</dbReference>
<dbReference type="EMBL" id="MU274969">
    <property type="protein sequence ID" value="KAI0083387.1"/>
    <property type="molecule type" value="Genomic_DNA"/>
</dbReference>
<keyword evidence="2" id="KW-1185">Reference proteome</keyword>
<protein>
    <submittedName>
        <fullName evidence="1">Uncharacterized protein</fullName>
    </submittedName>
</protein>
<comment type="caution">
    <text evidence="1">The sequence shown here is derived from an EMBL/GenBank/DDBJ whole genome shotgun (WGS) entry which is preliminary data.</text>
</comment>
<gene>
    <name evidence="1" type="ORF">BDY19DRAFT_701531</name>
</gene>
<organism evidence="1 2">
    <name type="scientific">Irpex rosettiformis</name>
    <dbReference type="NCBI Taxonomy" id="378272"/>
    <lineage>
        <taxon>Eukaryota</taxon>
        <taxon>Fungi</taxon>
        <taxon>Dikarya</taxon>
        <taxon>Basidiomycota</taxon>
        <taxon>Agaricomycotina</taxon>
        <taxon>Agaricomycetes</taxon>
        <taxon>Polyporales</taxon>
        <taxon>Irpicaceae</taxon>
        <taxon>Irpex</taxon>
    </lineage>
</organism>
<name>A0ACB8TN46_9APHY</name>
<evidence type="ECO:0000313" key="2">
    <source>
        <dbReference type="Proteomes" id="UP001055072"/>
    </source>
</evidence>
<evidence type="ECO:0000313" key="1">
    <source>
        <dbReference type="EMBL" id="KAI0083387.1"/>
    </source>
</evidence>
<accession>A0ACB8TN46</accession>
<proteinExistence type="predicted"/>
<sequence>MKQAIGLSFFHLYVSRPVSLVSAVLLSIIATSRCPLFLLHSRHRPPSYQTIPRPCSRVHAWPALHTRRKIEQACPWPMSRILSSHSRLFLQTLVLWNMLPTQSQIIPDIHSISLPLSPLFGNHRT</sequence>
<reference evidence="1" key="1">
    <citation type="journal article" date="2021" name="Environ. Microbiol.">
        <title>Gene family expansions and transcriptome signatures uncover fungal adaptations to wood decay.</title>
        <authorList>
            <person name="Hage H."/>
            <person name="Miyauchi S."/>
            <person name="Viragh M."/>
            <person name="Drula E."/>
            <person name="Min B."/>
            <person name="Chaduli D."/>
            <person name="Navarro D."/>
            <person name="Favel A."/>
            <person name="Norest M."/>
            <person name="Lesage-Meessen L."/>
            <person name="Balint B."/>
            <person name="Merenyi Z."/>
            <person name="de Eugenio L."/>
            <person name="Morin E."/>
            <person name="Martinez A.T."/>
            <person name="Baldrian P."/>
            <person name="Stursova M."/>
            <person name="Martinez M.J."/>
            <person name="Novotny C."/>
            <person name="Magnuson J.K."/>
            <person name="Spatafora J.W."/>
            <person name="Maurice S."/>
            <person name="Pangilinan J."/>
            <person name="Andreopoulos W."/>
            <person name="LaButti K."/>
            <person name="Hundley H."/>
            <person name="Na H."/>
            <person name="Kuo A."/>
            <person name="Barry K."/>
            <person name="Lipzen A."/>
            <person name="Henrissat B."/>
            <person name="Riley R."/>
            <person name="Ahrendt S."/>
            <person name="Nagy L.G."/>
            <person name="Grigoriev I.V."/>
            <person name="Martin F."/>
            <person name="Rosso M.N."/>
        </authorList>
    </citation>
    <scope>NUCLEOTIDE SEQUENCE</scope>
    <source>
        <strain evidence="1">CBS 384.51</strain>
    </source>
</reference>